<reference evidence="3 4" key="1">
    <citation type="submission" date="2019-07" db="EMBL/GenBank/DDBJ databases">
        <title>Cryptosporangium phraense sp. nov., isolated from plant litter.</title>
        <authorList>
            <person name="Suriyachadkun C."/>
        </authorList>
    </citation>
    <scope>NUCLEOTIDE SEQUENCE [LARGE SCALE GENOMIC DNA]</scope>
    <source>
        <strain evidence="3 4">A-T 5661</strain>
    </source>
</reference>
<dbReference type="InterPro" id="IPR011055">
    <property type="entry name" value="Dup_hybrid_motif"/>
</dbReference>
<sequence length="198" mass="19720">MLFGDVRRAGLCVWAVLVWPALVGFSAGPVGVAVASGRVPAGVAVASGRVPVGVGAGPVPSGGWRAPVGGPLRVVRPFDAPDLPYGAGHRGVDLVAAPGAAVVAAGSGVVLFAGPVGGRGVVSVTHPDGRRTTYGPVRPTVRAGQHVAVGEPVGRLEPGHPGCPVPACLHWGLIGPSGYLDPLTLLSPGRVRLYPVTT</sequence>
<dbReference type="CDD" id="cd12797">
    <property type="entry name" value="M23_peptidase"/>
    <property type="match status" value="1"/>
</dbReference>
<proteinExistence type="predicted"/>
<dbReference type="InParanoid" id="A0A545AKB0"/>
<keyword evidence="1" id="KW-0732">Signal</keyword>
<keyword evidence="4" id="KW-1185">Reference proteome</keyword>
<name>A0A545AKB0_9ACTN</name>
<evidence type="ECO:0000256" key="1">
    <source>
        <dbReference type="ARBA" id="ARBA00022729"/>
    </source>
</evidence>
<dbReference type="FunCoup" id="A0A545AKB0">
    <property type="interactions" value="1"/>
</dbReference>
<dbReference type="InterPro" id="IPR016047">
    <property type="entry name" value="M23ase_b-sheet_dom"/>
</dbReference>
<dbReference type="PANTHER" id="PTHR21666:SF289">
    <property type="entry name" value="L-ALA--D-GLU ENDOPEPTIDASE"/>
    <property type="match status" value="1"/>
</dbReference>
<protein>
    <submittedName>
        <fullName evidence="3">M23 family metallopeptidase</fullName>
    </submittedName>
</protein>
<comment type="caution">
    <text evidence="3">The sequence shown here is derived from an EMBL/GenBank/DDBJ whole genome shotgun (WGS) entry which is preliminary data.</text>
</comment>
<dbReference type="Proteomes" id="UP000317982">
    <property type="component" value="Unassembled WGS sequence"/>
</dbReference>
<dbReference type="InterPro" id="IPR050570">
    <property type="entry name" value="Cell_wall_metabolism_enzyme"/>
</dbReference>
<dbReference type="EMBL" id="VIRS01000023">
    <property type="protein sequence ID" value="TQS41748.1"/>
    <property type="molecule type" value="Genomic_DNA"/>
</dbReference>
<evidence type="ECO:0000259" key="2">
    <source>
        <dbReference type="Pfam" id="PF01551"/>
    </source>
</evidence>
<dbReference type="SUPFAM" id="SSF51261">
    <property type="entry name" value="Duplicated hybrid motif"/>
    <property type="match status" value="1"/>
</dbReference>
<dbReference type="RefSeq" id="WP_142707901.1">
    <property type="nucleotide sequence ID" value="NZ_VIRS01000023.1"/>
</dbReference>
<accession>A0A545AKB0</accession>
<dbReference type="GO" id="GO:0004222">
    <property type="term" value="F:metalloendopeptidase activity"/>
    <property type="evidence" value="ECO:0007669"/>
    <property type="project" value="TreeGrafter"/>
</dbReference>
<evidence type="ECO:0000313" key="3">
    <source>
        <dbReference type="EMBL" id="TQS41748.1"/>
    </source>
</evidence>
<dbReference type="PANTHER" id="PTHR21666">
    <property type="entry name" value="PEPTIDASE-RELATED"/>
    <property type="match status" value="1"/>
</dbReference>
<dbReference type="Pfam" id="PF01551">
    <property type="entry name" value="Peptidase_M23"/>
    <property type="match status" value="1"/>
</dbReference>
<feature type="domain" description="M23ase beta-sheet core" evidence="2">
    <location>
        <begin position="88"/>
        <end position="174"/>
    </location>
</feature>
<gene>
    <name evidence="3" type="ORF">FL583_28395</name>
</gene>
<organism evidence="3 4">
    <name type="scientific">Cryptosporangium phraense</name>
    <dbReference type="NCBI Taxonomy" id="2593070"/>
    <lineage>
        <taxon>Bacteria</taxon>
        <taxon>Bacillati</taxon>
        <taxon>Actinomycetota</taxon>
        <taxon>Actinomycetes</taxon>
        <taxon>Cryptosporangiales</taxon>
        <taxon>Cryptosporangiaceae</taxon>
        <taxon>Cryptosporangium</taxon>
    </lineage>
</organism>
<dbReference type="Gene3D" id="2.70.70.10">
    <property type="entry name" value="Glucose Permease (Domain IIA)"/>
    <property type="match status" value="1"/>
</dbReference>
<evidence type="ECO:0000313" key="4">
    <source>
        <dbReference type="Proteomes" id="UP000317982"/>
    </source>
</evidence>
<dbReference type="AlphaFoldDB" id="A0A545AKB0"/>
<dbReference type="OrthoDB" id="5245088at2"/>